<evidence type="ECO:0000313" key="1">
    <source>
        <dbReference type="EnsemblMetazoa" id="MESCA011201-PA"/>
    </source>
</evidence>
<dbReference type="EMBL" id="CAQQ02375848">
    <property type="status" value="NOT_ANNOTATED_CDS"/>
    <property type="molecule type" value="Genomic_DNA"/>
</dbReference>
<dbReference type="HOGENOM" id="CLU_2778733_0_0_1"/>
<organism evidence="1 2">
    <name type="scientific">Megaselia scalaris</name>
    <name type="common">Humpbacked fly</name>
    <name type="synonym">Phora scalaris</name>
    <dbReference type="NCBI Taxonomy" id="36166"/>
    <lineage>
        <taxon>Eukaryota</taxon>
        <taxon>Metazoa</taxon>
        <taxon>Ecdysozoa</taxon>
        <taxon>Arthropoda</taxon>
        <taxon>Hexapoda</taxon>
        <taxon>Insecta</taxon>
        <taxon>Pterygota</taxon>
        <taxon>Neoptera</taxon>
        <taxon>Endopterygota</taxon>
        <taxon>Diptera</taxon>
        <taxon>Brachycera</taxon>
        <taxon>Muscomorpha</taxon>
        <taxon>Platypezoidea</taxon>
        <taxon>Phoridae</taxon>
        <taxon>Megaseliini</taxon>
        <taxon>Megaselia</taxon>
    </lineage>
</organism>
<reference evidence="2" key="1">
    <citation type="submission" date="2013-02" db="EMBL/GenBank/DDBJ databases">
        <authorList>
            <person name="Hughes D."/>
        </authorList>
    </citation>
    <scope>NUCLEOTIDE SEQUENCE</scope>
    <source>
        <strain>Durham</strain>
        <strain evidence="2">NC isolate 2 -- Noor lab</strain>
    </source>
</reference>
<sequence length="69" mass="7722">MYATSFTWGFEVNDDNDVSAEVKRLRLEEARKSKTKESIFLQANSLSGRCSHQFTTGLSETSISIGMVD</sequence>
<protein>
    <submittedName>
        <fullName evidence="1">Uncharacterized protein</fullName>
    </submittedName>
</protein>
<keyword evidence="2" id="KW-1185">Reference proteome</keyword>
<dbReference type="EnsemblMetazoa" id="MESCA011201-RA">
    <property type="protein sequence ID" value="MESCA011201-PA"/>
    <property type="gene ID" value="MESCA011201"/>
</dbReference>
<dbReference type="AlphaFoldDB" id="T1H4J1"/>
<proteinExistence type="predicted"/>
<evidence type="ECO:0000313" key="2">
    <source>
        <dbReference type="Proteomes" id="UP000015102"/>
    </source>
</evidence>
<accession>T1H4J1</accession>
<reference evidence="1" key="2">
    <citation type="submission" date="2015-06" db="UniProtKB">
        <authorList>
            <consortium name="EnsemblMetazoa"/>
        </authorList>
    </citation>
    <scope>IDENTIFICATION</scope>
</reference>
<name>T1H4J1_MEGSC</name>
<dbReference type="Proteomes" id="UP000015102">
    <property type="component" value="Unassembled WGS sequence"/>
</dbReference>
<dbReference type="EMBL" id="CAQQ02375849">
    <property type="status" value="NOT_ANNOTATED_CDS"/>
    <property type="molecule type" value="Genomic_DNA"/>
</dbReference>